<dbReference type="Gene3D" id="3.10.450.50">
    <property type="match status" value="1"/>
</dbReference>
<reference evidence="2 4" key="1">
    <citation type="submission" date="2023-09" db="EMBL/GenBank/DDBJ databases">
        <title>Flavobacterium sp. a novel bacteria isolate from Pepper rhizosphere.</title>
        <authorList>
            <person name="Peng Y."/>
            <person name="Lee J."/>
        </authorList>
    </citation>
    <scope>NUCLEOTIDE SEQUENCE</scope>
    <source>
        <strain evidence="2">PMR2A8</strain>
        <strain evidence="3 4">PMTSA4</strain>
    </source>
</reference>
<dbReference type="AlphaFoldDB" id="A0AA96J1F0"/>
<keyword evidence="4" id="KW-1185">Reference proteome</keyword>
<dbReference type="PROSITE" id="PS51257">
    <property type="entry name" value="PROKAR_LIPOPROTEIN"/>
    <property type="match status" value="1"/>
</dbReference>
<feature type="chain" id="PRO_5044705365" evidence="1">
    <location>
        <begin position="21"/>
        <end position="171"/>
    </location>
</feature>
<gene>
    <name evidence="3" type="ORF">RN605_00385</name>
    <name evidence="2" type="ORF">RN608_07085</name>
</gene>
<evidence type="ECO:0000313" key="2">
    <source>
        <dbReference type="EMBL" id="WNM17775.1"/>
    </source>
</evidence>
<accession>A0AA96J1F0</accession>
<dbReference type="Proteomes" id="UP001304515">
    <property type="component" value="Chromosome"/>
</dbReference>
<dbReference type="InterPro" id="IPR032710">
    <property type="entry name" value="NTF2-like_dom_sf"/>
</dbReference>
<dbReference type="RefSeq" id="WP_313321424.1">
    <property type="nucleotide sequence ID" value="NZ_CP134878.1"/>
</dbReference>
<evidence type="ECO:0000256" key="1">
    <source>
        <dbReference type="SAM" id="SignalP"/>
    </source>
</evidence>
<name>A0AA96J1F0_9FLAO</name>
<organism evidence="2">
    <name type="scientific">Flavobacterium capsici</name>
    <dbReference type="NCBI Taxonomy" id="3075618"/>
    <lineage>
        <taxon>Bacteria</taxon>
        <taxon>Pseudomonadati</taxon>
        <taxon>Bacteroidota</taxon>
        <taxon>Flavobacteriia</taxon>
        <taxon>Flavobacteriales</taxon>
        <taxon>Flavobacteriaceae</taxon>
        <taxon>Flavobacterium</taxon>
    </lineage>
</organism>
<protein>
    <submittedName>
        <fullName evidence="2">Nuclear transport factor 2 family protein</fullName>
    </submittedName>
</protein>
<feature type="signal peptide" evidence="1">
    <location>
        <begin position="1"/>
        <end position="20"/>
    </location>
</feature>
<evidence type="ECO:0000313" key="3">
    <source>
        <dbReference type="EMBL" id="WNM21828.1"/>
    </source>
</evidence>
<keyword evidence="1" id="KW-0732">Signal</keyword>
<accession>A0AA96F0B4</accession>
<dbReference type="EMBL" id="CP134878">
    <property type="protein sequence ID" value="WNM17775.1"/>
    <property type="molecule type" value="Genomic_DNA"/>
</dbReference>
<dbReference type="EMBL" id="CP134890">
    <property type="protein sequence ID" value="WNM21828.1"/>
    <property type="molecule type" value="Genomic_DNA"/>
</dbReference>
<proteinExistence type="predicted"/>
<sequence length="171" mass="18425">MKNKITKGIALTLFAILMMACQPKKEEAAPETAAVDTEKIKAEIQAMEDAFAVGLNTGTTDDIVYYAEDAVSYGQNEPPLVGKAAIHDKLRKEAGDGNAKKMKVAFVTNEVHASSDGEQLVELGSYKAADSTGTVLHSGNYMALFKKVDGKYVCTRDMGASDQPKKEESKE</sequence>
<dbReference type="SUPFAM" id="SSF54427">
    <property type="entry name" value="NTF2-like"/>
    <property type="match status" value="1"/>
</dbReference>
<dbReference type="KEGG" id="fcj:RN605_00385"/>
<evidence type="ECO:0000313" key="4">
    <source>
        <dbReference type="Proteomes" id="UP001304515"/>
    </source>
</evidence>